<feature type="domain" description="Fibronectin type-III" evidence="1">
    <location>
        <begin position="583"/>
        <end position="673"/>
    </location>
</feature>
<accession>A0ABY7VD90</accession>
<name>A0ABY7VD90_9GAMM</name>
<sequence>MGLFSKLWRDITRPFRRLKDWLGLEEDIEGYKVEKQGSDHAIPVVYGKRLLPAIKVFKSTSDVKGGAKNELLHIVAVFCEGEVDAIEQVYFDEVPYTDAKWSDYNTVVKCTGSDDQGVPSTIVNSISQWTSQHKLSGLCYAYIQLKQNKKVNKYRGEPKVTALIRGKKVFDPRSGQIEYSNNPALCFYDYLTNSRYGKGTKPDRMLAQSFIDAANFCDSLEEITTTTMGWEDNPDYDWQYDEKNEDFADRSSRYRRQVEKTVTSYIPRMSCNVILDTKQTVFENTKILLAGMRGVIPPTAGLMRLAIESDGPALFKFDDENIIDGVSMQTSGKNDRFNQVIVQFDNEETNYHGDEVVYPPADDPLVATWLSEDDDKELIKSIKFPTITNKAEAMQMAEIIAKRSRQDLIVTLTGTPETLVVEPGDLVSIDNDSFGWLEKPFRVISTKINLDGNCSFEMREHQDSIYPWSEKTIEQDIPDTYLADPSLIAVPTGLSYTETPDSNNLQLAKLTWDDPSDALVSKHSIELYLVSQDSEDVLVWSSETVQNSQVIEQLTFGQYRAEVRAHNSLFVSPAAVVLFTVAVPQAPVSLGLTATNFEIVARPTLANQNHYVEFELLLGEGNNRLTAEVVGQGKSFSIPGRKPDTLYYLWARAKSPWGDSDWLMESVTTTNDNSELIDFIGVDGIQDSIFDAVVDELHLDVDNIIDNALDDAGIDPAQSITDIINNVWDNFETGEDLITEQKVRKTETASLVADLGDAKASIETTNQVIADLDSATATSVSEINSAIGDANSRINTTNQTVANLDSATASSINELSSDIGAANSRISTTNQTVANLDSATASSITSLTSSIGTANSRIDSTNRTMADLDSATSISINSLSSSIGTANSRIDSTNTTVANLDRSTATSISNLSTNIANNYATNTRVNSVESTAAGAASSLTGLRTAVAGTNNQAQAELILSSTIDDVGTVKSRAYFGTSTLVDGTARVNGIVVSDDDNERAIEFKTDAIRFVDGSGNAQFEWNAAKNKFMFAGELNGVGGTFTGTLSASTMNGGTINGGAIKGGTLDINSNTKISSDGTLTANAAVLNSAQLKQVTVKDSNGATILDSSGLNGTYIKDLSVDTVQIAGNAVTASSKFSLAKFWIEDKTTKYGQTANITSHLSPYGVSSTVIAQVVAACVRRSGGSGDDKIDVTAYLYSGSTLLDSRKVTVGVPEDKNSYHFIPFTLMGTTTGPIYIKFKGYAWGEDWEVEGWGSIHSAKK</sequence>
<evidence type="ECO:0000313" key="2">
    <source>
        <dbReference type="EMBL" id="WDE11340.1"/>
    </source>
</evidence>
<evidence type="ECO:0000259" key="1">
    <source>
        <dbReference type="PROSITE" id="PS50853"/>
    </source>
</evidence>
<dbReference type="InterPro" id="IPR053171">
    <property type="entry name" value="Viral_Tip_Attach_Protein"/>
</dbReference>
<keyword evidence="3" id="KW-1185">Reference proteome</keyword>
<dbReference type="Proteomes" id="UP001215231">
    <property type="component" value="Chromosome"/>
</dbReference>
<dbReference type="PANTHER" id="PTHR36251:SF2">
    <property type="entry name" value="GIFSY-2 PROPHAGE HOST SPECIFICITY PROTEIN J, PHAGE LAMBDA"/>
    <property type="match status" value="1"/>
</dbReference>
<protein>
    <recommendedName>
        <fullName evidence="1">Fibronectin type-III domain-containing protein</fullName>
    </recommendedName>
</protein>
<dbReference type="EMBL" id="CP059693">
    <property type="protein sequence ID" value="WDE11340.1"/>
    <property type="molecule type" value="Genomic_DNA"/>
</dbReference>
<organism evidence="2 3">
    <name type="scientific">Thalassomonas haliotis</name>
    <dbReference type="NCBI Taxonomy" id="485448"/>
    <lineage>
        <taxon>Bacteria</taxon>
        <taxon>Pseudomonadati</taxon>
        <taxon>Pseudomonadota</taxon>
        <taxon>Gammaproteobacteria</taxon>
        <taxon>Alteromonadales</taxon>
        <taxon>Colwelliaceae</taxon>
        <taxon>Thalassomonas</taxon>
    </lineage>
</organism>
<dbReference type="PROSITE" id="PS50853">
    <property type="entry name" value="FN3"/>
    <property type="match status" value="1"/>
</dbReference>
<proteinExistence type="predicted"/>
<dbReference type="PANTHER" id="PTHR36251">
    <property type="entry name" value="FELS-1 PROPHAGE HOST SPECIFICITY PROTEIN-RELATED"/>
    <property type="match status" value="1"/>
</dbReference>
<dbReference type="RefSeq" id="WP_274051494.1">
    <property type="nucleotide sequence ID" value="NZ_CP059693.1"/>
</dbReference>
<reference evidence="2 3" key="1">
    <citation type="journal article" date="2022" name="Mar. Drugs">
        <title>Bioassay-Guided Fractionation Leads to the Detection of Cholic Acid Generated by the Rare Thalassomonas sp.</title>
        <authorList>
            <person name="Pheiffer F."/>
            <person name="Schneider Y.K."/>
            <person name="Hansen E.H."/>
            <person name="Andersen J.H."/>
            <person name="Isaksson J."/>
            <person name="Busche T."/>
            <person name="R C."/>
            <person name="Kalinowski J."/>
            <person name="Zyl L.V."/>
            <person name="Trindade M."/>
        </authorList>
    </citation>
    <scope>NUCLEOTIDE SEQUENCE [LARGE SCALE GENOMIC DNA]</scope>
    <source>
        <strain evidence="2 3">A5K-61T</strain>
    </source>
</reference>
<evidence type="ECO:0000313" key="3">
    <source>
        <dbReference type="Proteomes" id="UP001215231"/>
    </source>
</evidence>
<dbReference type="SUPFAM" id="SSF49265">
    <property type="entry name" value="Fibronectin type III"/>
    <property type="match status" value="1"/>
</dbReference>
<dbReference type="InterPro" id="IPR057587">
    <property type="entry name" value="GpJ_Ig_second"/>
</dbReference>
<dbReference type="InterPro" id="IPR003961">
    <property type="entry name" value="FN3_dom"/>
</dbReference>
<gene>
    <name evidence="2" type="ORF">H3N35_24480</name>
</gene>
<dbReference type="Pfam" id="PF24489">
    <property type="entry name" value="Ig_J_second"/>
    <property type="match status" value="1"/>
</dbReference>
<dbReference type="InterPro" id="IPR036116">
    <property type="entry name" value="FN3_sf"/>
</dbReference>